<dbReference type="SUPFAM" id="SSF51703">
    <property type="entry name" value="Cobalamin (vitamin B12)-dependent enzymes"/>
    <property type="match status" value="1"/>
</dbReference>
<sequence>MDKLGEKLKDWASTVETDQAATSSGIPVKVLYTPKDMANMDYLNDLGVPGEYPFTRGIYPTMHRGRLWTMRQYSGFGTAEESNQRYKFLLGQGQTGLSVALDLPTQIGYDSDDPMVEEEVGRVGVSIDTLLDMEILFDGIPLDKISTSFTINSTASVLLAMYIAVAEKQGIDSAQVRGTIQNDILKEYVARGTWIFPPEPSIRLIVDTIEWCMNNAPKFNPISIAGAHFRDAGATAVQELAFTLADAISYVEAALARGIDIDEFAPLLSFFFYTHNDFFEEVAKYRAGRRIWAKLMKERFGAVKPKSQMFRFGVVGGGSTLTAQQPLNNVVRVAYQALSSVLGGVQSMFTCAWDEAYDIPTVESAELALRTQQVLGYETRVMNTVDPLAGSYFVESLTDEMESAVMKIITEIEDKGGMVKAVQSGHIQSEILKNSYQHQKQVESGELVIVGVNKFVKDESDPTFQLYEANRENFSKQVDRLKQVKMERNAGQVAKTLANLQQAAKGQENLMPYLVEAVKAYATIGEIIGILKEEFGEFQEPAVI</sequence>
<evidence type="ECO:0000256" key="1">
    <source>
        <dbReference type="ARBA" id="ARBA00023235"/>
    </source>
</evidence>
<keyword evidence="4" id="KW-1185">Reference proteome</keyword>
<gene>
    <name evidence="3" type="ORF">MFMK1_002647</name>
</gene>
<evidence type="ECO:0000313" key="3">
    <source>
        <dbReference type="EMBL" id="WRO22806.1"/>
    </source>
</evidence>
<proteinExistence type="predicted"/>
<reference evidence="3 4" key="1">
    <citation type="submission" date="2023-04" db="EMBL/GenBank/DDBJ databases">
        <authorList>
            <person name="Hsu D."/>
        </authorList>
    </citation>
    <scope>NUCLEOTIDE SEQUENCE [LARGE SCALE GENOMIC DNA]</scope>
    <source>
        <strain evidence="3 4">MK1</strain>
    </source>
</reference>
<dbReference type="KEGG" id="dbc:MFMK1_002647"/>
<evidence type="ECO:0000259" key="2">
    <source>
        <dbReference type="Pfam" id="PF01642"/>
    </source>
</evidence>
<dbReference type="AlphaFoldDB" id="A0AAU0URH7"/>
<feature type="domain" description="Methylmalonyl-CoA mutase alpha/beta chain catalytic" evidence="2">
    <location>
        <begin position="22"/>
        <end position="537"/>
    </location>
</feature>
<protein>
    <submittedName>
        <fullName evidence="3">Methylmalonyl-CoA mutase family protein</fullName>
    </submittedName>
</protein>
<name>A0AAU0URH7_9FIRM</name>
<dbReference type="GO" id="GO:0004494">
    <property type="term" value="F:methylmalonyl-CoA mutase activity"/>
    <property type="evidence" value="ECO:0007669"/>
    <property type="project" value="InterPro"/>
</dbReference>
<dbReference type="PANTHER" id="PTHR48101">
    <property type="entry name" value="METHYLMALONYL-COA MUTASE, MITOCHONDRIAL-RELATED"/>
    <property type="match status" value="1"/>
</dbReference>
<dbReference type="Pfam" id="PF01642">
    <property type="entry name" value="MM_CoA_mutase"/>
    <property type="match status" value="1"/>
</dbReference>
<dbReference type="InterPro" id="IPR006099">
    <property type="entry name" value="MeMalonylCoA_mutase_a/b_cat"/>
</dbReference>
<organism evidence="3 4">
    <name type="scientific">Metallumcola ferriviriculae</name>
    <dbReference type="NCBI Taxonomy" id="3039180"/>
    <lineage>
        <taxon>Bacteria</taxon>
        <taxon>Bacillati</taxon>
        <taxon>Bacillota</taxon>
        <taxon>Clostridia</taxon>
        <taxon>Neomoorellales</taxon>
        <taxon>Desulfitibacteraceae</taxon>
        <taxon>Metallumcola</taxon>
    </lineage>
</organism>
<keyword evidence="1" id="KW-0413">Isomerase</keyword>
<accession>A0AAU0URH7</accession>
<dbReference type="InterPro" id="IPR006098">
    <property type="entry name" value="MMCoA_mutase_a_cat"/>
</dbReference>
<evidence type="ECO:0000313" key="4">
    <source>
        <dbReference type="Proteomes" id="UP001329915"/>
    </source>
</evidence>
<dbReference type="EMBL" id="CP121694">
    <property type="protein sequence ID" value="WRO22806.1"/>
    <property type="molecule type" value="Genomic_DNA"/>
</dbReference>
<dbReference type="NCBIfam" id="TIGR00641">
    <property type="entry name" value="acid_CoA_mut_N"/>
    <property type="match status" value="1"/>
</dbReference>
<dbReference type="RefSeq" id="WP_366922203.1">
    <property type="nucleotide sequence ID" value="NZ_CP121694.1"/>
</dbReference>
<dbReference type="GO" id="GO:0031419">
    <property type="term" value="F:cobalamin binding"/>
    <property type="evidence" value="ECO:0007669"/>
    <property type="project" value="InterPro"/>
</dbReference>
<dbReference type="PANTHER" id="PTHR48101:SF1">
    <property type="entry name" value="METHYLMALONYL-COA MUTASE, LARGE SUBUNIT"/>
    <property type="match status" value="1"/>
</dbReference>
<dbReference type="InterPro" id="IPR016176">
    <property type="entry name" value="Cbl-dep_enz_cat"/>
</dbReference>
<dbReference type="Gene3D" id="3.20.20.240">
    <property type="entry name" value="Methylmalonyl-CoA mutase"/>
    <property type="match status" value="1"/>
</dbReference>
<dbReference type="Proteomes" id="UP001329915">
    <property type="component" value="Chromosome"/>
</dbReference>